<dbReference type="OrthoDB" id="5914890at2759"/>
<organism evidence="5 6">
    <name type="scientific">Cavenderia fasciculata</name>
    <name type="common">Slime mold</name>
    <name type="synonym">Dictyostelium fasciculatum</name>
    <dbReference type="NCBI Taxonomy" id="261658"/>
    <lineage>
        <taxon>Eukaryota</taxon>
        <taxon>Amoebozoa</taxon>
        <taxon>Evosea</taxon>
        <taxon>Eumycetozoa</taxon>
        <taxon>Dictyostelia</taxon>
        <taxon>Acytosteliales</taxon>
        <taxon>Cavenderiaceae</taxon>
        <taxon>Cavenderia</taxon>
    </lineage>
</organism>
<dbReference type="PANTHER" id="PTHR47981">
    <property type="entry name" value="RAB FAMILY"/>
    <property type="match status" value="1"/>
</dbReference>
<evidence type="ECO:0000313" key="5">
    <source>
        <dbReference type="EMBL" id="EGG21376.1"/>
    </source>
</evidence>
<dbReference type="GO" id="GO:0003924">
    <property type="term" value="F:GTPase activity"/>
    <property type="evidence" value="ECO:0007669"/>
    <property type="project" value="InterPro"/>
</dbReference>
<dbReference type="GO" id="GO:0005525">
    <property type="term" value="F:GTP binding"/>
    <property type="evidence" value="ECO:0007669"/>
    <property type="project" value="UniProtKB-KW"/>
</dbReference>
<dbReference type="SMART" id="SM00175">
    <property type="entry name" value="RAB"/>
    <property type="match status" value="1"/>
</dbReference>
<keyword evidence="2" id="KW-0547">Nucleotide-binding</keyword>
<dbReference type="InterPro" id="IPR005225">
    <property type="entry name" value="Small_GTP-bd"/>
</dbReference>
<protein>
    <recommendedName>
        <fullName evidence="7">Rab GTPase</fullName>
    </recommendedName>
</protein>
<dbReference type="InterPro" id="IPR027417">
    <property type="entry name" value="P-loop_NTPase"/>
</dbReference>
<feature type="coiled-coil region" evidence="4">
    <location>
        <begin position="74"/>
        <end position="101"/>
    </location>
</feature>
<sequence>MQLDHDGTKEVKLQIWDLSGQDRYIVMSRPYFHNADGVALVVDLSQLEQTMEHAKKWKTEVYSRLDKDIPCILLANKYDKIEENEENLKDITDKLNLYTKENNIASWAFTSIKHTNIDEPFNILTKLVFEDLELKVQSKNKEKFSEFKPERENSFKVQNTSSSTTKNRTCGGCTIQ</sequence>
<dbReference type="NCBIfam" id="TIGR00231">
    <property type="entry name" value="small_GTP"/>
    <property type="match status" value="1"/>
</dbReference>
<dbReference type="Proteomes" id="UP000007797">
    <property type="component" value="Unassembled WGS sequence"/>
</dbReference>
<keyword evidence="3" id="KW-0342">GTP-binding</keyword>
<evidence type="ECO:0000313" key="6">
    <source>
        <dbReference type="Proteomes" id="UP000007797"/>
    </source>
</evidence>
<dbReference type="Pfam" id="PF00071">
    <property type="entry name" value="Ras"/>
    <property type="match status" value="1"/>
</dbReference>
<evidence type="ECO:0008006" key="7">
    <source>
        <dbReference type="Google" id="ProtNLM"/>
    </source>
</evidence>
<dbReference type="AlphaFoldDB" id="F4PRU0"/>
<dbReference type="GO" id="GO:0005770">
    <property type="term" value="C:late endosome"/>
    <property type="evidence" value="ECO:0007669"/>
    <property type="project" value="TreeGrafter"/>
</dbReference>
<dbReference type="GO" id="GO:0045335">
    <property type="term" value="C:phagocytic vesicle"/>
    <property type="evidence" value="ECO:0007669"/>
    <property type="project" value="TreeGrafter"/>
</dbReference>
<evidence type="ECO:0000256" key="2">
    <source>
        <dbReference type="ARBA" id="ARBA00022741"/>
    </source>
</evidence>
<evidence type="ECO:0000256" key="1">
    <source>
        <dbReference type="ARBA" id="ARBA00006270"/>
    </source>
</evidence>
<dbReference type="PROSITE" id="PS51419">
    <property type="entry name" value="RAB"/>
    <property type="match status" value="1"/>
</dbReference>
<keyword evidence="4" id="KW-0175">Coiled coil</keyword>
<accession>F4PRU0</accession>
<dbReference type="GO" id="GO:0008333">
    <property type="term" value="P:endosome to lysosome transport"/>
    <property type="evidence" value="ECO:0007669"/>
    <property type="project" value="TreeGrafter"/>
</dbReference>
<name>F4PRU0_CACFS</name>
<dbReference type="InterPro" id="IPR001806">
    <property type="entry name" value="Small_GTPase"/>
</dbReference>
<evidence type="ECO:0000256" key="3">
    <source>
        <dbReference type="ARBA" id="ARBA00023134"/>
    </source>
</evidence>
<reference evidence="6" key="1">
    <citation type="journal article" date="2011" name="Genome Res.">
        <title>Phylogeny-wide analysis of social amoeba genomes highlights ancient origins for complex intercellular communication.</title>
        <authorList>
            <person name="Heidel A.J."/>
            <person name="Lawal H.M."/>
            <person name="Felder M."/>
            <person name="Schilde C."/>
            <person name="Helps N.R."/>
            <person name="Tunggal B."/>
            <person name="Rivero F."/>
            <person name="John U."/>
            <person name="Schleicher M."/>
            <person name="Eichinger L."/>
            <person name="Platzer M."/>
            <person name="Noegel A.A."/>
            <person name="Schaap P."/>
            <person name="Gloeckner G."/>
        </authorList>
    </citation>
    <scope>NUCLEOTIDE SEQUENCE [LARGE SCALE GENOMIC DNA]</scope>
    <source>
        <strain evidence="6">SH3</strain>
    </source>
</reference>
<gene>
    <name evidence="5" type="ORF">DFA_01257</name>
</gene>
<dbReference type="STRING" id="1054147.F4PRU0"/>
<dbReference type="KEGG" id="dfa:DFA_01257"/>
<dbReference type="GO" id="GO:0005764">
    <property type="term" value="C:lysosome"/>
    <property type="evidence" value="ECO:0007669"/>
    <property type="project" value="TreeGrafter"/>
</dbReference>
<dbReference type="EMBL" id="GL883010">
    <property type="protein sequence ID" value="EGG21376.1"/>
    <property type="molecule type" value="Genomic_DNA"/>
</dbReference>
<evidence type="ECO:0000256" key="4">
    <source>
        <dbReference type="SAM" id="Coils"/>
    </source>
</evidence>
<dbReference type="SUPFAM" id="SSF52540">
    <property type="entry name" value="P-loop containing nucleoside triphosphate hydrolases"/>
    <property type="match status" value="1"/>
</dbReference>
<dbReference type="Gene3D" id="3.40.50.300">
    <property type="entry name" value="P-loop containing nucleotide triphosphate hydrolases"/>
    <property type="match status" value="1"/>
</dbReference>
<dbReference type="GeneID" id="14873529"/>
<dbReference type="GO" id="GO:0090385">
    <property type="term" value="P:phagosome-lysosome fusion"/>
    <property type="evidence" value="ECO:0007669"/>
    <property type="project" value="TreeGrafter"/>
</dbReference>
<comment type="similarity">
    <text evidence="1">Belongs to the small GTPase superfamily. Rab family.</text>
</comment>
<dbReference type="RefSeq" id="XP_004359226.1">
    <property type="nucleotide sequence ID" value="XM_004359169.1"/>
</dbReference>
<proteinExistence type="inferred from homology"/>
<keyword evidence="6" id="KW-1185">Reference proteome</keyword>
<dbReference type="PANTHER" id="PTHR47981:SF20">
    <property type="entry name" value="RAS-RELATED PROTEIN RAB-7A"/>
    <property type="match status" value="1"/>
</dbReference>